<evidence type="ECO:0000256" key="1">
    <source>
        <dbReference type="ARBA" id="ARBA00003121"/>
    </source>
</evidence>
<evidence type="ECO:0000256" key="3">
    <source>
        <dbReference type="ARBA" id="ARBA00004986"/>
    </source>
</evidence>
<gene>
    <name evidence="19" type="primary">dapG</name>
    <name evidence="19" type="ORF">FPZ49_07660</name>
</gene>
<dbReference type="EMBL" id="VNJI01000007">
    <property type="protein sequence ID" value="TVY10603.1"/>
    <property type="molecule type" value="Genomic_DNA"/>
</dbReference>
<keyword evidence="11" id="KW-0220">Diaminopimelate biosynthesis</keyword>
<dbReference type="GO" id="GO:0019877">
    <property type="term" value="P:diaminopimelate biosynthetic process"/>
    <property type="evidence" value="ECO:0007669"/>
    <property type="project" value="UniProtKB-KW"/>
</dbReference>
<feature type="domain" description="Aspartate/glutamate/uridylate kinase" evidence="17">
    <location>
        <begin position="2"/>
        <end position="235"/>
    </location>
</feature>
<dbReference type="InterPro" id="IPR027795">
    <property type="entry name" value="CASTOR_ACT_dom"/>
</dbReference>
<evidence type="ECO:0000256" key="4">
    <source>
        <dbReference type="ARBA" id="ARBA00005139"/>
    </source>
</evidence>
<dbReference type="NCBIfam" id="TIGR00657">
    <property type="entry name" value="asp_kinases"/>
    <property type="match status" value="1"/>
</dbReference>
<dbReference type="PIRSF" id="PIRSF000726">
    <property type="entry name" value="Asp_kin"/>
    <property type="match status" value="1"/>
</dbReference>
<organism evidence="19 20">
    <name type="scientific">Paenibacillus cremeus</name>
    <dbReference type="NCBI Taxonomy" id="2163881"/>
    <lineage>
        <taxon>Bacteria</taxon>
        <taxon>Bacillati</taxon>
        <taxon>Bacillota</taxon>
        <taxon>Bacilli</taxon>
        <taxon>Bacillales</taxon>
        <taxon>Paenibacillaceae</taxon>
        <taxon>Paenibacillus</taxon>
    </lineage>
</organism>
<feature type="binding site" evidence="14">
    <location>
        <position position="52"/>
    </location>
    <ligand>
        <name>substrate</name>
    </ligand>
</feature>
<evidence type="ECO:0000259" key="17">
    <source>
        <dbReference type="Pfam" id="PF00696"/>
    </source>
</evidence>
<evidence type="ECO:0000256" key="12">
    <source>
        <dbReference type="ARBA" id="ARBA00023154"/>
    </source>
</evidence>
<dbReference type="UniPathway" id="UPA00034">
    <property type="reaction ID" value="UER00015"/>
</dbReference>
<dbReference type="GO" id="GO:0005524">
    <property type="term" value="F:ATP binding"/>
    <property type="evidence" value="ECO:0007669"/>
    <property type="project" value="UniProtKB-KW"/>
</dbReference>
<keyword evidence="20" id="KW-1185">Reference proteome</keyword>
<dbReference type="AlphaFoldDB" id="A0A559KER3"/>
<evidence type="ECO:0000313" key="19">
    <source>
        <dbReference type="EMBL" id="TVY10603.1"/>
    </source>
</evidence>
<dbReference type="OrthoDB" id="9799110at2"/>
<feature type="domain" description="CASTOR ACT" evidence="18">
    <location>
        <begin position="337"/>
        <end position="399"/>
    </location>
</feature>
<reference evidence="19 20" key="1">
    <citation type="submission" date="2019-07" db="EMBL/GenBank/DDBJ databases">
        <authorList>
            <person name="Kim J."/>
        </authorList>
    </citation>
    <scope>NUCLEOTIDE SEQUENCE [LARGE SCALE GENOMIC DNA]</scope>
    <source>
        <strain evidence="19 20">JC52</strain>
    </source>
</reference>
<protein>
    <recommendedName>
        <fullName evidence="15">Aspartokinase</fullName>
        <ecNumber evidence="15">2.7.2.4</ecNumber>
    </recommendedName>
</protein>
<comment type="pathway">
    <text evidence="4 16">Amino-acid biosynthesis; L-threonine biosynthesis; L-threonine from L-aspartate: step 1/5.</text>
</comment>
<comment type="function">
    <text evidence="1">Catalyzes the phosphorylation of the beta-carboxyl group of aspartic acid with ATP to yield 4-phospho-L-aspartate, which is involved in the branched biosynthetic pathway leading to the biosynthesis of amino acids threonine, isoleucine and methionine.</text>
</comment>
<dbReference type="InterPro" id="IPR001048">
    <property type="entry name" value="Asp/Glu/Uridylate_kinase"/>
</dbReference>
<dbReference type="InterPro" id="IPR018042">
    <property type="entry name" value="Aspartate_kinase_CS"/>
</dbReference>
<dbReference type="Gene3D" id="3.30.2130.10">
    <property type="entry name" value="VC0802-like"/>
    <property type="match status" value="1"/>
</dbReference>
<dbReference type="GO" id="GO:0005829">
    <property type="term" value="C:cytosol"/>
    <property type="evidence" value="ECO:0007669"/>
    <property type="project" value="TreeGrafter"/>
</dbReference>
<dbReference type="NCBIfam" id="TIGR00656">
    <property type="entry name" value="asp_kin_monofn"/>
    <property type="match status" value="1"/>
</dbReference>
<dbReference type="InterPro" id="IPR005260">
    <property type="entry name" value="Asp_kin_monofn"/>
</dbReference>
<dbReference type="SUPFAM" id="SSF55021">
    <property type="entry name" value="ACT-like"/>
    <property type="match status" value="2"/>
</dbReference>
<evidence type="ECO:0000256" key="8">
    <source>
        <dbReference type="ARBA" id="ARBA00022741"/>
    </source>
</evidence>
<feature type="binding site" evidence="14">
    <location>
        <begin position="7"/>
        <end position="10"/>
    </location>
    <ligand>
        <name>ATP</name>
        <dbReference type="ChEBI" id="CHEBI:30616"/>
    </ligand>
</feature>
<dbReference type="RefSeq" id="WP_144845180.1">
    <property type="nucleotide sequence ID" value="NZ_VNJI01000007.1"/>
</dbReference>
<dbReference type="InterPro" id="IPR045865">
    <property type="entry name" value="ACT-like_dom_sf"/>
</dbReference>
<keyword evidence="6 16" id="KW-0028">Amino-acid biosynthesis</keyword>
<proteinExistence type="inferred from homology"/>
<dbReference type="PROSITE" id="PS00324">
    <property type="entry name" value="ASPARTOKINASE"/>
    <property type="match status" value="1"/>
</dbReference>
<evidence type="ECO:0000256" key="10">
    <source>
        <dbReference type="ARBA" id="ARBA00022840"/>
    </source>
</evidence>
<evidence type="ECO:0000256" key="5">
    <source>
        <dbReference type="ARBA" id="ARBA00010122"/>
    </source>
</evidence>
<keyword evidence="12" id="KW-0457">Lysine biosynthesis</keyword>
<evidence type="ECO:0000256" key="6">
    <source>
        <dbReference type="ARBA" id="ARBA00022605"/>
    </source>
</evidence>
<evidence type="ECO:0000256" key="14">
    <source>
        <dbReference type="PIRSR" id="PIRSR000726-1"/>
    </source>
</evidence>
<feature type="binding site" evidence="14">
    <location>
        <begin position="214"/>
        <end position="215"/>
    </location>
    <ligand>
        <name>ATP</name>
        <dbReference type="ChEBI" id="CHEBI:30616"/>
    </ligand>
</feature>
<evidence type="ECO:0000313" key="20">
    <source>
        <dbReference type="Proteomes" id="UP000317036"/>
    </source>
</evidence>
<dbReference type="GO" id="GO:0009088">
    <property type="term" value="P:threonine biosynthetic process"/>
    <property type="evidence" value="ECO:0007669"/>
    <property type="project" value="UniProtKB-UniPathway"/>
</dbReference>
<evidence type="ECO:0000256" key="16">
    <source>
        <dbReference type="RuleBase" id="RU004249"/>
    </source>
</evidence>
<comment type="caution">
    <text evidence="19">The sequence shown here is derived from an EMBL/GenBank/DDBJ whole genome shotgun (WGS) entry which is preliminary data.</text>
</comment>
<evidence type="ECO:0000256" key="9">
    <source>
        <dbReference type="ARBA" id="ARBA00022777"/>
    </source>
</evidence>
<accession>A0A559KER3</accession>
<dbReference type="UniPathway" id="UPA00050">
    <property type="reaction ID" value="UER00461"/>
</dbReference>
<evidence type="ECO:0000256" key="7">
    <source>
        <dbReference type="ARBA" id="ARBA00022679"/>
    </source>
</evidence>
<dbReference type="InterPro" id="IPR001341">
    <property type="entry name" value="Asp_kinase"/>
</dbReference>
<dbReference type="EC" id="2.7.2.4" evidence="15"/>
<comment type="catalytic activity">
    <reaction evidence="13 15">
        <text>L-aspartate + ATP = 4-phospho-L-aspartate + ADP</text>
        <dbReference type="Rhea" id="RHEA:23776"/>
        <dbReference type="ChEBI" id="CHEBI:29991"/>
        <dbReference type="ChEBI" id="CHEBI:30616"/>
        <dbReference type="ChEBI" id="CHEBI:57535"/>
        <dbReference type="ChEBI" id="CHEBI:456216"/>
        <dbReference type="EC" id="2.7.2.4"/>
    </reaction>
</comment>
<dbReference type="SUPFAM" id="SSF53633">
    <property type="entry name" value="Carbamate kinase-like"/>
    <property type="match status" value="1"/>
</dbReference>
<evidence type="ECO:0000259" key="18">
    <source>
        <dbReference type="Pfam" id="PF13840"/>
    </source>
</evidence>
<evidence type="ECO:0000256" key="2">
    <source>
        <dbReference type="ARBA" id="ARBA00004766"/>
    </source>
</evidence>
<sequence length="405" mass="43423">MKILVQKFGGTSLSTAEARAHVIEHIQDALEQNYKLVVVVSAMGRKGEPYATDTLLEWISRNGDKLPLKERDLLLSCGEIISAATLCSLLNAAGIRASALTGAQAGIRTNTEFGNAQIVEINPKRILELLELGEVVIVAGFQGETEAHEFTTLGRGGSDTSATALGAALKAELVDIFTDVGGILTADPRIVSDAKPLSVVSYTEICNMAHLGAKVIHPRAVEVAMHANIPVRVRSTFTKDPGTLVTHPDAIRNDSRVVQDRFVTGIANVENITQIQVSALKGSYDFQLGVFKAMAQQRISVDFINVNPSGVVYTVFDNEASRAVETLISLGYEPQLTPNCAKVSVIGGGMSGVPGIMAHIVEALTAEDVQILQSADSHATIWVLVQGRDMAKAVRALHKQFELYK</sequence>
<dbReference type="InterPro" id="IPR036393">
    <property type="entry name" value="AceGlu_kinase-like_sf"/>
</dbReference>
<comment type="pathway">
    <text evidence="3 16">Amino-acid biosynthesis; L-methionine biosynthesis via de novo pathway; L-homoserine from L-aspartate: step 1/3.</text>
</comment>
<feature type="binding site" evidence="14">
    <location>
        <position position="189"/>
    </location>
    <ligand>
        <name>ATP</name>
        <dbReference type="ChEBI" id="CHEBI:30616"/>
    </ligand>
</feature>
<dbReference type="UniPathway" id="UPA00051">
    <property type="reaction ID" value="UER00462"/>
</dbReference>
<dbReference type="Gene3D" id="3.40.1160.10">
    <property type="entry name" value="Acetylglutamate kinase-like"/>
    <property type="match status" value="1"/>
</dbReference>
<dbReference type="GO" id="GO:0009090">
    <property type="term" value="P:homoserine biosynthetic process"/>
    <property type="evidence" value="ECO:0007669"/>
    <property type="project" value="TreeGrafter"/>
</dbReference>
<evidence type="ECO:0000256" key="11">
    <source>
        <dbReference type="ARBA" id="ARBA00022915"/>
    </source>
</evidence>
<evidence type="ECO:0000256" key="13">
    <source>
        <dbReference type="ARBA" id="ARBA00047872"/>
    </source>
</evidence>
<feature type="binding site" evidence="14">
    <location>
        <begin position="178"/>
        <end position="179"/>
    </location>
    <ligand>
        <name>ATP</name>
        <dbReference type="ChEBI" id="CHEBI:30616"/>
    </ligand>
</feature>
<keyword evidence="10 14" id="KW-0067">ATP-binding</keyword>
<keyword evidence="7 15" id="KW-0808">Transferase</keyword>
<dbReference type="GO" id="GO:0004072">
    <property type="term" value="F:aspartate kinase activity"/>
    <property type="evidence" value="ECO:0007669"/>
    <property type="project" value="UniProtKB-EC"/>
</dbReference>
<comment type="pathway">
    <text evidence="2 16">Amino-acid biosynthesis; L-lysine biosynthesis via DAP pathway; (S)-tetrahydrodipicolinate from L-aspartate: step 1/4.</text>
</comment>
<name>A0A559KER3_9BACL</name>
<dbReference type="Pfam" id="PF00696">
    <property type="entry name" value="AA_kinase"/>
    <property type="match status" value="1"/>
</dbReference>
<dbReference type="PANTHER" id="PTHR21499:SF3">
    <property type="entry name" value="ASPARTOKINASE"/>
    <property type="match status" value="1"/>
</dbReference>
<dbReference type="Proteomes" id="UP000317036">
    <property type="component" value="Unassembled WGS sequence"/>
</dbReference>
<dbReference type="NCBIfam" id="NF006068">
    <property type="entry name" value="PRK08210.1"/>
    <property type="match status" value="1"/>
</dbReference>
<dbReference type="Pfam" id="PF13840">
    <property type="entry name" value="ACT_7"/>
    <property type="match status" value="1"/>
</dbReference>
<evidence type="ECO:0000256" key="15">
    <source>
        <dbReference type="RuleBase" id="RU003448"/>
    </source>
</evidence>
<comment type="similarity">
    <text evidence="5 15">Belongs to the aspartokinase family.</text>
</comment>
<keyword evidence="9 15" id="KW-0418">Kinase</keyword>
<dbReference type="GO" id="GO:0009089">
    <property type="term" value="P:lysine biosynthetic process via diaminopimelate"/>
    <property type="evidence" value="ECO:0007669"/>
    <property type="project" value="UniProtKB-UniPathway"/>
</dbReference>
<keyword evidence="8 14" id="KW-0547">Nucleotide-binding</keyword>
<dbReference type="PANTHER" id="PTHR21499">
    <property type="entry name" value="ASPARTATE KINASE"/>
    <property type="match status" value="1"/>
</dbReference>
<feature type="binding site" evidence="14">
    <location>
        <position position="79"/>
    </location>
    <ligand>
        <name>substrate</name>
    </ligand>
</feature>